<dbReference type="EMBL" id="DS469508">
    <property type="protein sequence ID" value="EDO49647.1"/>
    <property type="molecule type" value="Genomic_DNA"/>
</dbReference>
<dbReference type="InterPro" id="IPR001356">
    <property type="entry name" value="HD"/>
</dbReference>
<dbReference type="eggNOG" id="KOG0486">
    <property type="taxonomic scope" value="Eukaryota"/>
</dbReference>
<evidence type="ECO:0000313" key="10">
    <source>
        <dbReference type="EMBL" id="EDO49647.1"/>
    </source>
</evidence>
<evidence type="ECO:0000256" key="1">
    <source>
        <dbReference type="ARBA" id="ARBA00004123"/>
    </source>
</evidence>
<dbReference type="PROSITE" id="PS50071">
    <property type="entry name" value="HOMEOBOX_2"/>
    <property type="match status" value="1"/>
</dbReference>
<keyword evidence="4 7" id="KW-0238">DNA-binding</keyword>
<sequence>EELKKRKQRRQRTHFTSFQLQQLEGTFGRNRYPDMQMREEIALYTNLTEARVRVWFKNRRAKWRKKEK</sequence>
<dbReference type="OrthoDB" id="6159439at2759"/>
<feature type="non-terminal residue" evidence="10">
    <location>
        <position position="68"/>
    </location>
</feature>
<comment type="similarity">
    <text evidence="2">Belongs to the paired homeobox family. Bicoid subfamily.</text>
</comment>
<dbReference type="Gene3D" id="1.10.10.60">
    <property type="entry name" value="Homeodomain-like"/>
    <property type="match status" value="1"/>
</dbReference>
<dbReference type="STRING" id="45351.A7RFR4"/>
<dbReference type="PRINTS" id="PR00024">
    <property type="entry name" value="HOMEOBOX"/>
</dbReference>
<dbReference type="AlphaFoldDB" id="A7RFR4"/>
<accession>A7RFR4</accession>
<evidence type="ECO:0000256" key="2">
    <source>
        <dbReference type="ARBA" id="ARBA00006503"/>
    </source>
</evidence>
<evidence type="ECO:0000256" key="8">
    <source>
        <dbReference type="RuleBase" id="RU000682"/>
    </source>
</evidence>
<dbReference type="InterPro" id="IPR009057">
    <property type="entry name" value="Homeodomain-like_sf"/>
</dbReference>
<dbReference type="OMA" id="EIAMWIN"/>
<keyword evidence="5 7" id="KW-0371">Homeobox</keyword>
<comment type="subcellular location">
    <subcellularLocation>
        <location evidence="1 7 8">Nucleus</location>
    </subcellularLocation>
</comment>
<dbReference type="CDD" id="cd00086">
    <property type="entry name" value="homeodomain"/>
    <property type="match status" value="1"/>
</dbReference>
<dbReference type="GO" id="GO:0003677">
    <property type="term" value="F:DNA binding"/>
    <property type="evidence" value="ECO:0007669"/>
    <property type="project" value="UniProtKB-UniRule"/>
</dbReference>
<evidence type="ECO:0000256" key="6">
    <source>
        <dbReference type="ARBA" id="ARBA00023242"/>
    </source>
</evidence>
<dbReference type="SUPFAM" id="SSF46689">
    <property type="entry name" value="Homeodomain-like"/>
    <property type="match status" value="1"/>
</dbReference>
<dbReference type="InterPro" id="IPR017970">
    <property type="entry name" value="Homeobox_CS"/>
</dbReference>
<dbReference type="Proteomes" id="UP000001593">
    <property type="component" value="Unassembled WGS sequence"/>
</dbReference>
<dbReference type="HOGENOM" id="CLU_049543_12_1_1"/>
<dbReference type="PhylomeDB" id="A7RFR4"/>
<dbReference type="SMART" id="SM00389">
    <property type="entry name" value="HOX"/>
    <property type="match status" value="1"/>
</dbReference>
<keyword evidence="3" id="KW-0217">Developmental protein</keyword>
<evidence type="ECO:0000256" key="7">
    <source>
        <dbReference type="PROSITE-ProRule" id="PRU00108"/>
    </source>
</evidence>
<dbReference type="FunFam" id="1.10.10.60:FF:000679">
    <property type="entry name" value="Homeobox protein aristaless"/>
    <property type="match status" value="1"/>
</dbReference>
<keyword evidence="6 7" id="KW-0539">Nucleus</keyword>
<dbReference type="PROSITE" id="PS00027">
    <property type="entry name" value="HOMEOBOX_1"/>
    <property type="match status" value="1"/>
</dbReference>
<feature type="non-terminal residue" evidence="10">
    <location>
        <position position="1"/>
    </location>
</feature>
<name>A7RFR4_NEMVE</name>
<evidence type="ECO:0000256" key="3">
    <source>
        <dbReference type="ARBA" id="ARBA00022473"/>
    </source>
</evidence>
<dbReference type="PANTHER" id="PTHR45882">
    <property type="entry name" value="PITUITARY HOMEOBOX HOMOLOG PTX1"/>
    <property type="match status" value="1"/>
</dbReference>
<dbReference type="GO" id="GO:0005634">
    <property type="term" value="C:nucleus"/>
    <property type="evidence" value="ECO:0007669"/>
    <property type="project" value="UniProtKB-SubCell"/>
</dbReference>
<evidence type="ECO:0000256" key="5">
    <source>
        <dbReference type="ARBA" id="ARBA00023155"/>
    </source>
</evidence>
<protein>
    <recommendedName>
        <fullName evidence="9">Homeobox domain-containing protein</fullName>
    </recommendedName>
</protein>
<dbReference type="KEGG" id="nve:5522064"/>
<reference evidence="10 11" key="1">
    <citation type="journal article" date="2007" name="Science">
        <title>Sea anemone genome reveals ancestral eumetazoan gene repertoire and genomic organization.</title>
        <authorList>
            <person name="Putnam N.H."/>
            <person name="Srivastava M."/>
            <person name="Hellsten U."/>
            <person name="Dirks B."/>
            <person name="Chapman J."/>
            <person name="Salamov A."/>
            <person name="Terry A."/>
            <person name="Shapiro H."/>
            <person name="Lindquist E."/>
            <person name="Kapitonov V.V."/>
            <person name="Jurka J."/>
            <person name="Genikhovich G."/>
            <person name="Grigoriev I.V."/>
            <person name="Lucas S.M."/>
            <person name="Steele R.E."/>
            <person name="Finnerty J.R."/>
            <person name="Technau U."/>
            <person name="Martindale M.Q."/>
            <person name="Rokhsar D.S."/>
        </authorList>
    </citation>
    <scope>NUCLEOTIDE SEQUENCE [LARGE SCALE GENOMIC DNA]</scope>
    <source>
        <strain evidence="11">CH2 X CH6</strain>
    </source>
</reference>
<keyword evidence="11" id="KW-1185">Reference proteome</keyword>
<dbReference type="GO" id="GO:0000981">
    <property type="term" value="F:DNA-binding transcription factor activity, RNA polymerase II-specific"/>
    <property type="evidence" value="ECO:0007669"/>
    <property type="project" value="InterPro"/>
</dbReference>
<dbReference type="Pfam" id="PF00046">
    <property type="entry name" value="Homeodomain"/>
    <property type="match status" value="1"/>
</dbReference>
<dbReference type="InParanoid" id="A7RFR4"/>
<gene>
    <name evidence="10" type="ORF">NEMVEDRAFT_v1g80187</name>
</gene>
<dbReference type="PANTHER" id="PTHR45882:SF1">
    <property type="entry name" value="PITUITARY HOMEOBOX 1"/>
    <property type="match status" value="1"/>
</dbReference>
<feature type="DNA-binding region" description="Homeobox" evidence="7">
    <location>
        <begin position="8"/>
        <end position="67"/>
    </location>
</feature>
<organism evidence="10 11">
    <name type="scientific">Nematostella vectensis</name>
    <name type="common">Starlet sea anemone</name>
    <dbReference type="NCBI Taxonomy" id="45351"/>
    <lineage>
        <taxon>Eukaryota</taxon>
        <taxon>Metazoa</taxon>
        <taxon>Cnidaria</taxon>
        <taxon>Anthozoa</taxon>
        <taxon>Hexacorallia</taxon>
        <taxon>Actiniaria</taxon>
        <taxon>Edwardsiidae</taxon>
        <taxon>Nematostella</taxon>
    </lineage>
</organism>
<evidence type="ECO:0000256" key="4">
    <source>
        <dbReference type="ARBA" id="ARBA00023125"/>
    </source>
</evidence>
<feature type="domain" description="Homeobox" evidence="9">
    <location>
        <begin position="6"/>
        <end position="66"/>
    </location>
</feature>
<evidence type="ECO:0000313" key="11">
    <source>
        <dbReference type="Proteomes" id="UP000001593"/>
    </source>
</evidence>
<evidence type="ECO:0000259" key="9">
    <source>
        <dbReference type="PROSITE" id="PS50071"/>
    </source>
</evidence>
<dbReference type="InterPro" id="IPR020479">
    <property type="entry name" value="HD_metazoa"/>
</dbReference>
<proteinExistence type="inferred from homology"/>